<dbReference type="InterPro" id="IPR023048">
    <property type="entry name" value="NADH:quinone_OxRdtase_FMN_depd"/>
</dbReference>
<comment type="cofactor">
    <cofactor evidence="6">
        <name>FMN</name>
        <dbReference type="ChEBI" id="CHEBI:58210"/>
    </cofactor>
    <text evidence="6">Binds 1 FMN per subunit.</text>
</comment>
<dbReference type="AlphaFoldDB" id="A0A844Y3F3"/>
<keyword evidence="1 6" id="KW-0285">Flavoprotein</keyword>
<comment type="caution">
    <text evidence="8">The sequence shown here is derived from an EMBL/GenBank/DDBJ whole genome shotgun (WGS) entry which is preliminary data.</text>
</comment>
<keyword evidence="2 6" id="KW-0288">FMN</keyword>
<evidence type="ECO:0000256" key="5">
    <source>
        <dbReference type="ARBA" id="ARBA00048542"/>
    </source>
</evidence>
<evidence type="ECO:0000313" key="8">
    <source>
        <dbReference type="EMBL" id="MXO52584.1"/>
    </source>
</evidence>
<evidence type="ECO:0000256" key="4">
    <source>
        <dbReference type="ARBA" id="ARBA00023027"/>
    </source>
</evidence>
<dbReference type="SUPFAM" id="SSF52218">
    <property type="entry name" value="Flavoproteins"/>
    <property type="match status" value="1"/>
</dbReference>
<proteinExistence type="inferred from homology"/>
<dbReference type="Proteomes" id="UP000430272">
    <property type="component" value="Unassembled WGS sequence"/>
</dbReference>
<dbReference type="InterPro" id="IPR029039">
    <property type="entry name" value="Flavoprotein-like_sf"/>
</dbReference>
<feature type="domain" description="Flavodoxin-like fold" evidence="7">
    <location>
        <begin position="3"/>
        <end position="194"/>
    </location>
</feature>
<dbReference type="PANTHER" id="PTHR43741:SF4">
    <property type="entry name" value="FMN-DEPENDENT NADH:QUINONE OXIDOREDUCTASE"/>
    <property type="match status" value="1"/>
</dbReference>
<reference evidence="8 9" key="1">
    <citation type="submission" date="2019-12" db="EMBL/GenBank/DDBJ databases">
        <title>Genomic-based taxomic classification of the family Erythrobacteraceae.</title>
        <authorList>
            <person name="Xu L."/>
        </authorList>
    </citation>
    <scope>NUCLEOTIDE SEQUENCE [LARGE SCALE GENOMIC DNA]</scope>
    <source>
        <strain evidence="8 9">JCM 17468</strain>
    </source>
</reference>
<evidence type="ECO:0000256" key="1">
    <source>
        <dbReference type="ARBA" id="ARBA00022630"/>
    </source>
</evidence>
<dbReference type="Pfam" id="PF02525">
    <property type="entry name" value="Flavodoxin_2"/>
    <property type="match status" value="1"/>
</dbReference>
<comment type="catalytic activity">
    <reaction evidence="5">
        <text>N,N-dimethyl-1,4-phenylenediamine + anthranilate + 2 NAD(+) = 2-(4-dimethylaminophenyl)diazenylbenzoate + 2 NADH + 2 H(+)</text>
        <dbReference type="Rhea" id="RHEA:55872"/>
        <dbReference type="ChEBI" id="CHEBI:15378"/>
        <dbReference type="ChEBI" id="CHEBI:15783"/>
        <dbReference type="ChEBI" id="CHEBI:16567"/>
        <dbReference type="ChEBI" id="CHEBI:57540"/>
        <dbReference type="ChEBI" id="CHEBI:57945"/>
        <dbReference type="ChEBI" id="CHEBI:71579"/>
        <dbReference type="EC" id="1.7.1.17"/>
    </reaction>
    <physiologicalReaction direction="right-to-left" evidence="5">
        <dbReference type="Rhea" id="RHEA:55874"/>
    </physiologicalReaction>
</comment>
<evidence type="ECO:0000256" key="2">
    <source>
        <dbReference type="ARBA" id="ARBA00022643"/>
    </source>
</evidence>
<dbReference type="RefSeq" id="WP_160659554.1">
    <property type="nucleotide sequence ID" value="NZ_BAABDV010000001.1"/>
</dbReference>
<feature type="binding site" evidence="6">
    <location>
        <begin position="16"/>
        <end position="18"/>
    </location>
    <ligand>
        <name>FMN</name>
        <dbReference type="ChEBI" id="CHEBI:58210"/>
    </ligand>
</feature>
<comment type="similarity">
    <text evidence="6">Belongs to the azoreductase type 1 family.</text>
</comment>
<dbReference type="PANTHER" id="PTHR43741">
    <property type="entry name" value="FMN-DEPENDENT NADH-AZOREDUCTASE 1"/>
    <property type="match status" value="1"/>
</dbReference>
<evidence type="ECO:0000313" key="9">
    <source>
        <dbReference type="Proteomes" id="UP000430272"/>
    </source>
</evidence>
<keyword evidence="3 6" id="KW-0560">Oxidoreductase</keyword>
<evidence type="ECO:0000256" key="3">
    <source>
        <dbReference type="ARBA" id="ARBA00023002"/>
    </source>
</evidence>
<dbReference type="GO" id="GO:0016655">
    <property type="term" value="F:oxidoreductase activity, acting on NAD(P)H, quinone or similar compound as acceptor"/>
    <property type="evidence" value="ECO:0007669"/>
    <property type="project" value="InterPro"/>
</dbReference>
<dbReference type="OrthoDB" id="9787136at2"/>
<protein>
    <recommendedName>
        <fullName evidence="6">FMN dependent NADH:quinone oxidoreductase</fullName>
        <ecNumber evidence="6">1.6.5.-</ecNumber>
    </recommendedName>
    <alternativeName>
        <fullName evidence="6">Azo-dye reductase</fullName>
    </alternativeName>
    <alternativeName>
        <fullName evidence="6">FMN-dependent NADH-azo compound oxidoreductase</fullName>
    </alternativeName>
    <alternativeName>
        <fullName evidence="6">FMN-dependent NADH-azoreductase</fullName>
        <ecNumber evidence="6">1.7.1.17</ecNumber>
    </alternativeName>
</protein>
<keyword evidence="9" id="KW-1185">Reference proteome</keyword>
<gene>
    <name evidence="6" type="primary">azoR</name>
    <name evidence="8" type="ORF">GRI47_01005</name>
</gene>
<name>A0A844Y3F3_9SPHN</name>
<dbReference type="EC" id="1.6.5.-" evidence="6"/>
<comment type="catalytic activity">
    <reaction evidence="6">
        <text>2 a quinone + NADH + H(+) = 2 a 1,4-benzosemiquinone + NAD(+)</text>
        <dbReference type="Rhea" id="RHEA:65952"/>
        <dbReference type="ChEBI" id="CHEBI:15378"/>
        <dbReference type="ChEBI" id="CHEBI:57540"/>
        <dbReference type="ChEBI" id="CHEBI:57945"/>
        <dbReference type="ChEBI" id="CHEBI:132124"/>
        <dbReference type="ChEBI" id="CHEBI:134225"/>
    </reaction>
</comment>
<accession>A0A844Y3F3</accession>
<comment type="subunit">
    <text evidence="6">Homodimer.</text>
</comment>
<dbReference type="GO" id="GO:0016652">
    <property type="term" value="F:oxidoreductase activity, acting on NAD(P)H as acceptor"/>
    <property type="evidence" value="ECO:0007669"/>
    <property type="project" value="UniProtKB-UniRule"/>
</dbReference>
<sequence length="202" mass="21636">MTNILHVTASIRSDESVSRKLGNRLVERLRDRTGANVTLRDLANNDLPLIDTDRFAANLTPVAERGEQARQLAAIGDDLIAELHAADTLVLSLPVYNFTMPSTLKAWADLVARAGTTFRYTESGPQGLLTGKKAYALIASGGTPIGSEIDFLTPWLRHFLKFIGITDLEIIAADGISGVDGEEKIAAALNAVDALEPRAVAA</sequence>
<keyword evidence="4 6" id="KW-0520">NAD</keyword>
<dbReference type="InterPro" id="IPR050104">
    <property type="entry name" value="FMN-dep_NADH:Q_OxRdtase_AzoR1"/>
</dbReference>
<dbReference type="GO" id="GO:0010181">
    <property type="term" value="F:FMN binding"/>
    <property type="evidence" value="ECO:0007669"/>
    <property type="project" value="UniProtKB-UniRule"/>
</dbReference>
<dbReference type="Gene3D" id="3.40.50.360">
    <property type="match status" value="1"/>
</dbReference>
<evidence type="ECO:0000259" key="7">
    <source>
        <dbReference type="Pfam" id="PF02525"/>
    </source>
</evidence>
<comment type="function">
    <text evidence="6">Quinone reductase that provides resistance to thiol-specific stress caused by electrophilic quinones.</text>
</comment>
<dbReference type="InterPro" id="IPR003680">
    <property type="entry name" value="Flavodoxin_fold"/>
</dbReference>
<organism evidence="8 9">
    <name type="scientific">Qipengyuania pelagi</name>
    <dbReference type="NCBI Taxonomy" id="994320"/>
    <lineage>
        <taxon>Bacteria</taxon>
        <taxon>Pseudomonadati</taxon>
        <taxon>Pseudomonadota</taxon>
        <taxon>Alphaproteobacteria</taxon>
        <taxon>Sphingomonadales</taxon>
        <taxon>Erythrobacteraceae</taxon>
        <taxon>Qipengyuania</taxon>
    </lineage>
</organism>
<dbReference type="HAMAP" id="MF_01216">
    <property type="entry name" value="Azoreductase_type1"/>
    <property type="match status" value="1"/>
</dbReference>
<feature type="binding site" evidence="6">
    <location>
        <position position="10"/>
    </location>
    <ligand>
        <name>FMN</name>
        <dbReference type="ChEBI" id="CHEBI:58210"/>
    </ligand>
</feature>
<comment type="caution">
    <text evidence="6">Lacks conserved residue(s) required for the propagation of feature annotation.</text>
</comment>
<dbReference type="EC" id="1.7.1.17" evidence="6"/>
<evidence type="ECO:0000256" key="6">
    <source>
        <dbReference type="HAMAP-Rule" id="MF_01216"/>
    </source>
</evidence>
<dbReference type="GO" id="GO:0009055">
    <property type="term" value="F:electron transfer activity"/>
    <property type="evidence" value="ECO:0007669"/>
    <property type="project" value="UniProtKB-UniRule"/>
</dbReference>
<dbReference type="EMBL" id="WTYD01000001">
    <property type="protein sequence ID" value="MXO52584.1"/>
    <property type="molecule type" value="Genomic_DNA"/>
</dbReference>
<comment type="function">
    <text evidence="6">Also exhibits azoreductase activity. Catalyzes the reductive cleavage of the azo bond in aromatic azo compounds to the corresponding amines.</text>
</comment>